<accession>A0AAV9I7H7</accession>
<dbReference type="EMBL" id="JANCYU010000007">
    <property type="protein sequence ID" value="KAK4522747.1"/>
    <property type="molecule type" value="Genomic_DNA"/>
</dbReference>
<dbReference type="InterPro" id="IPR002020">
    <property type="entry name" value="Citrate_synthase"/>
</dbReference>
<gene>
    <name evidence="7" type="ORF">GAYE_PCTG14G0637</name>
</gene>
<dbReference type="InterPro" id="IPR016142">
    <property type="entry name" value="Citrate_synth-like_lrg_a-sub"/>
</dbReference>
<dbReference type="PROSITE" id="PS51385">
    <property type="entry name" value="YJEF_N"/>
    <property type="match status" value="1"/>
</dbReference>
<evidence type="ECO:0000256" key="5">
    <source>
        <dbReference type="RuleBase" id="RU000441"/>
    </source>
</evidence>
<dbReference type="SUPFAM" id="SSF48256">
    <property type="entry name" value="Citrate synthase"/>
    <property type="match status" value="1"/>
</dbReference>
<dbReference type="Proteomes" id="UP001300502">
    <property type="component" value="Unassembled WGS sequence"/>
</dbReference>
<dbReference type="GO" id="GO:0006099">
    <property type="term" value="P:tricarboxylic acid cycle"/>
    <property type="evidence" value="ECO:0007669"/>
    <property type="project" value="UniProtKB-KW"/>
</dbReference>
<dbReference type="PROSITE" id="PS00480">
    <property type="entry name" value="CITRATE_SYNTHASE"/>
    <property type="match status" value="1"/>
</dbReference>
<dbReference type="Pfam" id="PF03853">
    <property type="entry name" value="YjeF_N"/>
    <property type="match status" value="1"/>
</dbReference>
<keyword evidence="4 5" id="KW-0808">Transferase</keyword>
<evidence type="ECO:0000256" key="2">
    <source>
        <dbReference type="ARBA" id="ARBA00010566"/>
    </source>
</evidence>
<evidence type="ECO:0000313" key="8">
    <source>
        <dbReference type="Proteomes" id="UP001300502"/>
    </source>
</evidence>
<evidence type="ECO:0000256" key="3">
    <source>
        <dbReference type="ARBA" id="ARBA00022532"/>
    </source>
</evidence>
<dbReference type="GO" id="GO:0046912">
    <property type="term" value="F:acyltransferase activity, acyl groups converted into alkyl on transfer"/>
    <property type="evidence" value="ECO:0007669"/>
    <property type="project" value="InterPro"/>
</dbReference>
<comment type="similarity">
    <text evidence="2 5">Belongs to the citrate synthase family.</text>
</comment>
<reference evidence="7 8" key="1">
    <citation type="submission" date="2022-07" db="EMBL/GenBank/DDBJ databases">
        <title>Genome-wide signatures of adaptation to extreme environments.</title>
        <authorList>
            <person name="Cho C.H."/>
            <person name="Yoon H.S."/>
        </authorList>
    </citation>
    <scope>NUCLEOTIDE SEQUENCE [LARGE SCALE GENOMIC DNA]</scope>
    <source>
        <strain evidence="7 8">108.79 E11</strain>
    </source>
</reference>
<dbReference type="GO" id="GO:0032787">
    <property type="term" value="P:monocarboxylic acid metabolic process"/>
    <property type="evidence" value="ECO:0007669"/>
    <property type="project" value="UniProtKB-ARBA"/>
</dbReference>
<dbReference type="Gene3D" id="3.40.50.10260">
    <property type="entry name" value="YjeF N-terminal domain"/>
    <property type="match status" value="1"/>
</dbReference>
<keyword evidence="3" id="KW-0816">Tricarboxylic acid cycle</keyword>
<dbReference type="InterPro" id="IPR036969">
    <property type="entry name" value="Citrate_synthase_sf"/>
</dbReference>
<dbReference type="InterPro" id="IPR004443">
    <property type="entry name" value="YjeF_N_dom"/>
</dbReference>
<dbReference type="NCBIfam" id="NF004126">
    <property type="entry name" value="PRK05614.1"/>
    <property type="match status" value="1"/>
</dbReference>
<dbReference type="FunFam" id="1.10.580.10:FF:000005">
    <property type="entry name" value="Citrate synthase"/>
    <property type="match status" value="1"/>
</dbReference>
<dbReference type="Gene3D" id="1.10.580.10">
    <property type="entry name" value="Citrate Synthase, domain 1"/>
    <property type="match status" value="1"/>
</dbReference>
<proteinExistence type="inferred from homology"/>
<dbReference type="AlphaFoldDB" id="A0AAV9I7H7"/>
<dbReference type="InterPro" id="IPR019810">
    <property type="entry name" value="Citrate_synthase_AS"/>
</dbReference>
<evidence type="ECO:0000256" key="1">
    <source>
        <dbReference type="ARBA" id="ARBA00005007"/>
    </source>
</evidence>
<evidence type="ECO:0000259" key="6">
    <source>
        <dbReference type="PROSITE" id="PS51385"/>
    </source>
</evidence>
<evidence type="ECO:0000313" key="7">
    <source>
        <dbReference type="EMBL" id="KAK4522747.1"/>
    </source>
</evidence>
<dbReference type="FunFam" id="1.10.230.10:FF:000002">
    <property type="entry name" value="Citrate synthase"/>
    <property type="match status" value="1"/>
</dbReference>
<comment type="caution">
    <text evidence="7">The sequence shown here is derived from an EMBL/GenBank/DDBJ whole genome shotgun (WGS) entry which is preliminary data.</text>
</comment>
<name>A0AAV9I7H7_9RHOD</name>
<dbReference type="SUPFAM" id="SSF64153">
    <property type="entry name" value="YjeF N-terminal domain-like"/>
    <property type="match status" value="1"/>
</dbReference>
<dbReference type="InterPro" id="IPR036652">
    <property type="entry name" value="YjeF_N_dom_sf"/>
</dbReference>
<feature type="domain" description="YjeF N-terminal" evidence="6">
    <location>
        <begin position="550"/>
        <end position="754"/>
    </location>
</feature>
<protein>
    <recommendedName>
        <fullName evidence="5">Citrate synthase</fullName>
    </recommendedName>
</protein>
<dbReference type="PANTHER" id="PTHR42871">
    <property type="entry name" value="CITRATE SYNTHASE"/>
    <property type="match status" value="1"/>
</dbReference>
<keyword evidence="8" id="KW-1185">Reference proteome</keyword>
<dbReference type="PANTHER" id="PTHR42871:SF1">
    <property type="entry name" value="CITRATE SYNTHASE"/>
    <property type="match status" value="1"/>
</dbReference>
<dbReference type="PRINTS" id="PR00143">
    <property type="entry name" value="CITRTSNTHASE"/>
</dbReference>
<dbReference type="Gene3D" id="1.10.230.10">
    <property type="entry name" value="Cytochrome P450-Terp, domain 2"/>
    <property type="match status" value="1"/>
</dbReference>
<evidence type="ECO:0000256" key="4">
    <source>
        <dbReference type="ARBA" id="ARBA00022679"/>
    </source>
</evidence>
<sequence length="828" mass="93747">MVSSVSSLHYVRQNNMETKNKKTIKVIDNQTGQELTLEVNNNTIRAVDLAKLGVTVYDPGFLNTASCISRITYIDGDKGILRYRGYPIEELAEKSSFMEVSFLLLYGELPTSRELEHFTHRVLRHTFVKQSLVDIIKATPKDAHPMGTLVSMLAAEGTLYPDANPAINGGDIYNSPMIREKQILRLLGTMPTLAAFIYRHKVGRPFNYPAYGGSRSYTENFMYMLDSMDDPSYRPNSTLVKALDTLFVLHADHELNCSTAAVRHLTSSGVDVFTAFSGAAGALYGPLHGGANEAVLRMLEKIGSVNNVPAFIEAVKNRKARLMGFGHRVYKNYDPRARIVRKLAYQVFEICGKDPLIEIATTLEEHALKDKYFIERKLYPNVDFYSGLIYKAMGFPTDFFTILFAIGRTPGWLAHWLEYLDDPDRKIARPRQNYLGSEERSYIPMTQRNSSGKYSTEYVSPAEKRRVNGFAVTSKMIAFLPLTYLFSQSRQKGFRNPKLRRHCSRYIKRSCIQANKDTSLSEDSEKDGVPCTFDLSTPLNVKANWSVWSRKEALQLYEEYYYNFPESQLVSRLELLATHVAKLISTELSFPSHSSVFILCGRGCNGAIGMLLGLELKKLGYQSKVVLVDGTKYSLIASHVQSQVPLLDFIPSTMEYYADFIVDAIFGIGQDSLFLREPLDRAISLLSKSKVPVVSLDVPSGWYVDGGPPTEYIQRDIHFKPYVLISLEFPKVCTLYFYGDFQFLVQGIIPLSRLQSMRSTPCILPPYPGTCYVLLDAMQQSSPQLSKWGRAPGEIYGQGKPMPTLFSEPRITRWVYPEEDSEWWDELE</sequence>
<dbReference type="InterPro" id="IPR016143">
    <property type="entry name" value="Citrate_synth-like_sm_a-sub"/>
</dbReference>
<organism evidence="7 8">
    <name type="scientific">Galdieria yellowstonensis</name>
    <dbReference type="NCBI Taxonomy" id="3028027"/>
    <lineage>
        <taxon>Eukaryota</taxon>
        <taxon>Rhodophyta</taxon>
        <taxon>Bangiophyceae</taxon>
        <taxon>Galdieriales</taxon>
        <taxon>Galdieriaceae</taxon>
        <taxon>Galdieria</taxon>
    </lineage>
</organism>
<dbReference type="Pfam" id="PF00285">
    <property type="entry name" value="Citrate_synt"/>
    <property type="match status" value="1"/>
</dbReference>
<comment type="pathway">
    <text evidence="1">Carbohydrate metabolism.</text>
</comment>